<proteinExistence type="inferred from homology"/>
<keyword evidence="4 7" id="KW-0489">Methyltransferase</keyword>
<dbReference type="EC" id="2.1.1.77" evidence="7"/>
<dbReference type="InterPro" id="IPR000682">
    <property type="entry name" value="PCMT"/>
</dbReference>
<dbReference type="HAMAP" id="MF_00090">
    <property type="entry name" value="PIMT"/>
    <property type="match status" value="1"/>
</dbReference>
<dbReference type="NCBIfam" id="NF001453">
    <property type="entry name" value="PRK00312.1"/>
    <property type="match status" value="1"/>
</dbReference>
<evidence type="ECO:0000256" key="6">
    <source>
        <dbReference type="ARBA" id="ARBA00022691"/>
    </source>
</evidence>
<dbReference type="Pfam" id="PF01135">
    <property type="entry name" value="PCMT"/>
    <property type="match status" value="1"/>
</dbReference>
<feature type="active site" evidence="7">
    <location>
        <position position="60"/>
    </location>
</feature>
<dbReference type="InterPro" id="IPR029063">
    <property type="entry name" value="SAM-dependent_MTases_sf"/>
</dbReference>
<dbReference type="PROSITE" id="PS01279">
    <property type="entry name" value="PCMT"/>
    <property type="match status" value="1"/>
</dbReference>
<dbReference type="Proteomes" id="UP000636888">
    <property type="component" value="Unassembled WGS sequence"/>
</dbReference>
<keyword evidence="9" id="KW-1185">Reference proteome</keyword>
<dbReference type="RefSeq" id="WP_199385705.1">
    <property type="nucleotide sequence ID" value="NZ_JAEMHM010000017.1"/>
</dbReference>
<comment type="subcellular location">
    <subcellularLocation>
        <location evidence="1 7">Cytoplasm</location>
    </subcellularLocation>
</comment>
<reference evidence="8" key="1">
    <citation type="submission" date="2020-12" db="EMBL/GenBank/DDBJ databases">
        <title>Geomonas sp. Red875, isolated from river sediment.</title>
        <authorList>
            <person name="Xu Z."/>
            <person name="Zhang Z."/>
            <person name="Masuda Y."/>
            <person name="Itoh H."/>
            <person name="Senoo K."/>
        </authorList>
    </citation>
    <scope>NUCLEOTIDE SEQUENCE</scope>
    <source>
        <strain evidence="8">Red875</strain>
    </source>
</reference>
<dbReference type="PANTHER" id="PTHR11579:SF0">
    <property type="entry name" value="PROTEIN-L-ISOASPARTATE(D-ASPARTATE) O-METHYLTRANSFERASE"/>
    <property type="match status" value="1"/>
</dbReference>
<evidence type="ECO:0000313" key="9">
    <source>
        <dbReference type="Proteomes" id="UP000636888"/>
    </source>
</evidence>
<accession>A0A8J7M1K0</accession>
<name>A0A8J7M1K0_9BACT</name>
<evidence type="ECO:0000256" key="4">
    <source>
        <dbReference type="ARBA" id="ARBA00022603"/>
    </source>
</evidence>
<dbReference type="NCBIfam" id="TIGR00080">
    <property type="entry name" value="pimt"/>
    <property type="match status" value="1"/>
</dbReference>
<dbReference type="EMBL" id="JAEMHM010000017">
    <property type="protein sequence ID" value="MBJ6726793.1"/>
    <property type="molecule type" value="Genomic_DNA"/>
</dbReference>
<comment type="similarity">
    <text evidence="2 7">Belongs to the methyltransferase superfamily. L-isoaspartyl/D-aspartyl protein methyltransferase family.</text>
</comment>
<dbReference type="GO" id="GO:0032259">
    <property type="term" value="P:methylation"/>
    <property type="evidence" value="ECO:0007669"/>
    <property type="project" value="UniProtKB-KW"/>
</dbReference>
<organism evidence="8 9">
    <name type="scientific">Geomesophilobacter sediminis</name>
    <dbReference type="NCBI Taxonomy" id="2798584"/>
    <lineage>
        <taxon>Bacteria</taxon>
        <taxon>Pseudomonadati</taxon>
        <taxon>Thermodesulfobacteriota</taxon>
        <taxon>Desulfuromonadia</taxon>
        <taxon>Geobacterales</taxon>
        <taxon>Geobacteraceae</taxon>
        <taxon>Geomesophilobacter</taxon>
    </lineage>
</organism>
<dbReference type="Gene3D" id="3.40.50.150">
    <property type="entry name" value="Vaccinia Virus protein VP39"/>
    <property type="match status" value="1"/>
</dbReference>
<dbReference type="GO" id="GO:0004719">
    <property type="term" value="F:protein-L-isoaspartate (D-aspartate) O-methyltransferase activity"/>
    <property type="evidence" value="ECO:0007669"/>
    <property type="project" value="UniProtKB-UniRule"/>
</dbReference>
<dbReference type="GO" id="GO:0005737">
    <property type="term" value="C:cytoplasm"/>
    <property type="evidence" value="ECO:0007669"/>
    <property type="project" value="UniProtKB-SubCell"/>
</dbReference>
<sequence>MDFAVARKRMVGELVKRGITDQRVIDAMLSVPRHLFVEEAMSSQAYSDTSLPIGEKQTISQPYIVARMTELLELKGKERVLELGTGSGYQAAILATLTDRVYTVERIRPLALKARKVLDRLGLLNVNLKIGDGTDGWPEEAPFDGIVVTAGAPHVPECLVEQLAPGGRLVIPVGDRNDQRMVRVVKNADGSVVTEQSLDCRFVRLIGRNGWSEDS</sequence>
<comment type="caution">
    <text evidence="8">The sequence shown here is derived from an EMBL/GenBank/DDBJ whole genome shotgun (WGS) entry which is preliminary data.</text>
</comment>
<dbReference type="GO" id="GO:0030091">
    <property type="term" value="P:protein repair"/>
    <property type="evidence" value="ECO:0007669"/>
    <property type="project" value="UniProtKB-UniRule"/>
</dbReference>
<evidence type="ECO:0000313" key="8">
    <source>
        <dbReference type="EMBL" id="MBJ6726793.1"/>
    </source>
</evidence>
<evidence type="ECO:0000256" key="2">
    <source>
        <dbReference type="ARBA" id="ARBA00005369"/>
    </source>
</evidence>
<dbReference type="AlphaFoldDB" id="A0A8J7M1K0"/>
<evidence type="ECO:0000256" key="5">
    <source>
        <dbReference type="ARBA" id="ARBA00022679"/>
    </source>
</evidence>
<evidence type="ECO:0000256" key="3">
    <source>
        <dbReference type="ARBA" id="ARBA00022490"/>
    </source>
</evidence>
<evidence type="ECO:0000256" key="7">
    <source>
        <dbReference type="HAMAP-Rule" id="MF_00090"/>
    </source>
</evidence>
<keyword evidence="6 7" id="KW-0949">S-adenosyl-L-methionine</keyword>
<dbReference type="CDD" id="cd02440">
    <property type="entry name" value="AdoMet_MTases"/>
    <property type="match status" value="1"/>
</dbReference>
<dbReference type="PANTHER" id="PTHR11579">
    <property type="entry name" value="PROTEIN-L-ISOASPARTATE O-METHYLTRANSFERASE"/>
    <property type="match status" value="1"/>
</dbReference>
<keyword evidence="3 7" id="KW-0963">Cytoplasm</keyword>
<dbReference type="SUPFAM" id="SSF53335">
    <property type="entry name" value="S-adenosyl-L-methionine-dependent methyltransferases"/>
    <property type="match status" value="1"/>
</dbReference>
<protein>
    <recommendedName>
        <fullName evidence="7">Protein-L-isoaspartate O-methyltransferase</fullName>
        <ecNumber evidence="7">2.1.1.77</ecNumber>
    </recommendedName>
    <alternativeName>
        <fullName evidence="7">L-isoaspartyl protein carboxyl methyltransferase</fullName>
    </alternativeName>
    <alternativeName>
        <fullName evidence="7">Protein L-isoaspartyl methyltransferase</fullName>
    </alternativeName>
    <alternativeName>
        <fullName evidence="7">Protein-beta-aspartate methyltransferase</fullName>
        <shortName evidence="7">PIMT</shortName>
    </alternativeName>
</protein>
<dbReference type="FunFam" id="3.40.50.150:FF:000010">
    <property type="entry name" value="Protein-L-isoaspartate O-methyltransferase"/>
    <property type="match status" value="1"/>
</dbReference>
<evidence type="ECO:0000256" key="1">
    <source>
        <dbReference type="ARBA" id="ARBA00004496"/>
    </source>
</evidence>
<gene>
    <name evidence="7" type="primary">pcm</name>
    <name evidence="8" type="ORF">JFN93_18950</name>
</gene>
<comment type="function">
    <text evidence="7">Catalyzes the methyl esterification of L-isoaspartyl residues in peptides and proteins that result from spontaneous decomposition of normal L-aspartyl and L-asparaginyl residues. It plays a role in the repair and/or degradation of damaged proteins.</text>
</comment>
<comment type="catalytic activity">
    <reaction evidence="7">
        <text>[protein]-L-isoaspartate + S-adenosyl-L-methionine = [protein]-L-isoaspartate alpha-methyl ester + S-adenosyl-L-homocysteine</text>
        <dbReference type="Rhea" id="RHEA:12705"/>
        <dbReference type="Rhea" id="RHEA-COMP:12143"/>
        <dbReference type="Rhea" id="RHEA-COMP:12144"/>
        <dbReference type="ChEBI" id="CHEBI:57856"/>
        <dbReference type="ChEBI" id="CHEBI:59789"/>
        <dbReference type="ChEBI" id="CHEBI:90596"/>
        <dbReference type="ChEBI" id="CHEBI:90598"/>
        <dbReference type="EC" id="2.1.1.77"/>
    </reaction>
</comment>
<keyword evidence="5 7" id="KW-0808">Transferase</keyword>